<feature type="transmembrane region" description="Helical" evidence="7">
    <location>
        <begin position="128"/>
        <end position="146"/>
    </location>
</feature>
<feature type="transmembrane region" description="Helical" evidence="7">
    <location>
        <begin position="7"/>
        <end position="29"/>
    </location>
</feature>
<dbReference type="PANTHER" id="PTHR30250">
    <property type="entry name" value="PST FAMILY PREDICTED COLANIC ACID TRANSPORTER"/>
    <property type="match status" value="1"/>
</dbReference>
<organism evidence="8 10">
    <name type="scientific">Citrobacter werkmanii</name>
    <dbReference type="NCBI Taxonomy" id="67827"/>
    <lineage>
        <taxon>Bacteria</taxon>
        <taxon>Pseudomonadati</taxon>
        <taxon>Pseudomonadota</taxon>
        <taxon>Gammaproteobacteria</taxon>
        <taxon>Enterobacterales</taxon>
        <taxon>Enterobacteriaceae</taxon>
        <taxon>Citrobacter</taxon>
        <taxon>Citrobacter freundii complex</taxon>
    </lineage>
</organism>
<name>A0A9N8CZI6_9ENTR</name>
<dbReference type="Proteomes" id="UP000834503">
    <property type="component" value="Unassembled WGS sequence"/>
</dbReference>
<evidence type="ECO:0000256" key="7">
    <source>
        <dbReference type="SAM" id="Phobius"/>
    </source>
</evidence>
<keyword evidence="3 7" id="KW-0812">Transmembrane</keyword>
<feature type="transmembrane region" description="Helical" evidence="7">
    <location>
        <begin position="102"/>
        <end position="121"/>
    </location>
</feature>
<evidence type="ECO:0000256" key="5">
    <source>
        <dbReference type="ARBA" id="ARBA00023136"/>
    </source>
</evidence>
<evidence type="ECO:0000313" key="9">
    <source>
        <dbReference type="EMBL" id="CAC9178621.1"/>
    </source>
</evidence>
<evidence type="ECO:0000256" key="1">
    <source>
        <dbReference type="ARBA" id="ARBA00004651"/>
    </source>
</evidence>
<sequence length="403" mass="45929">MSLLKSASTIAGSSVISQLIGALSIWLISHKYDMAEVGLYALNYSIAVVGAQVCTFASQLLIPKQQDDELVQNVVFCLIQSTIIALPYAVLTAWLFHQSILFLYLLTLATAWVLISENLALRTANFRFLIFQRISVSVVVLLSILVTHHVQLFYWSWACATMVLTISCILHSFDIRLVAAQHLRPVSNWHFFKQNIHHITKVGSAEVLAMASSNLPIMLINFWFSALTAGYFSVVSRFCLAPVVIIGNAVRNTIFSKWSIDFRNNTFNYQEYTRVRMLLLVLGVICTLGVFIFYPIVMRLGFSEDWINSIETSRYMLPYLFPALAISPLTVIELIFGSHRYFLRIQLEQLAIVLFAFVVTPYFYKDYATSVILFSSLTFIRYAFIYLKMNKRANLLKDRPVIL</sequence>
<dbReference type="EMBL" id="CAHPQX010000035">
    <property type="protein sequence ID" value="CAB5599569.1"/>
    <property type="molecule type" value="Genomic_DNA"/>
</dbReference>
<feature type="transmembrane region" description="Helical" evidence="7">
    <location>
        <begin position="230"/>
        <end position="250"/>
    </location>
</feature>
<feature type="transmembrane region" description="Helical" evidence="7">
    <location>
        <begin position="207"/>
        <end position="224"/>
    </location>
</feature>
<gene>
    <name evidence="8" type="ORF">GHA_05057</name>
    <name evidence="9" type="ORF">TML_01130</name>
</gene>
<dbReference type="EMBL" id="CAIIUA010000001">
    <property type="protein sequence ID" value="CAC9178621.1"/>
    <property type="molecule type" value="Genomic_DNA"/>
</dbReference>
<feature type="transmembrane region" description="Helical" evidence="7">
    <location>
        <begin position="347"/>
        <end position="364"/>
    </location>
</feature>
<evidence type="ECO:0000313" key="10">
    <source>
        <dbReference type="Proteomes" id="UP000834503"/>
    </source>
</evidence>
<dbReference type="RefSeq" id="WP_069324603.1">
    <property type="nucleotide sequence ID" value="NZ_CAHPQT010000037.1"/>
</dbReference>
<keyword evidence="2" id="KW-1003">Cell membrane</keyword>
<dbReference type="AlphaFoldDB" id="A0A9N8CZI6"/>
<reference evidence="8" key="1">
    <citation type="submission" date="2020-05" db="EMBL/GenBank/DDBJ databases">
        <authorList>
            <person name="Delgado-Blas J."/>
        </authorList>
    </citation>
    <scope>NUCLEOTIDE SEQUENCE</scope>
    <source>
        <strain evidence="8">BB1459</strain>
        <strain evidence="9">BB1480</strain>
    </source>
</reference>
<evidence type="ECO:0000313" key="11">
    <source>
        <dbReference type="Proteomes" id="UP000837205"/>
    </source>
</evidence>
<feature type="transmembrane region" description="Helical" evidence="7">
    <location>
        <begin position="370"/>
        <end position="387"/>
    </location>
</feature>
<keyword evidence="5 7" id="KW-0472">Membrane</keyword>
<evidence type="ECO:0000256" key="4">
    <source>
        <dbReference type="ARBA" id="ARBA00022989"/>
    </source>
</evidence>
<dbReference type="InterPro" id="IPR050833">
    <property type="entry name" value="Poly_Biosynth_Transport"/>
</dbReference>
<evidence type="ECO:0000256" key="2">
    <source>
        <dbReference type="ARBA" id="ARBA00022475"/>
    </source>
</evidence>
<dbReference type="PANTHER" id="PTHR30250:SF11">
    <property type="entry name" value="O-ANTIGEN TRANSPORTER-RELATED"/>
    <property type="match status" value="1"/>
</dbReference>
<feature type="transmembrane region" description="Helical" evidence="7">
    <location>
        <begin position="74"/>
        <end position="96"/>
    </location>
</feature>
<keyword evidence="11" id="KW-1185">Reference proteome</keyword>
<feature type="transmembrane region" description="Helical" evidence="7">
    <location>
        <begin position="316"/>
        <end position="335"/>
    </location>
</feature>
<evidence type="ECO:0000256" key="3">
    <source>
        <dbReference type="ARBA" id="ARBA00022692"/>
    </source>
</evidence>
<comment type="caution">
    <text evidence="8">The sequence shown here is derived from an EMBL/GenBank/DDBJ whole genome shotgun (WGS) entry which is preliminary data.</text>
</comment>
<evidence type="ECO:0000256" key="6">
    <source>
        <dbReference type="ARBA" id="ARBA00049738"/>
    </source>
</evidence>
<keyword evidence="4 7" id="KW-1133">Transmembrane helix</keyword>
<feature type="transmembrane region" description="Helical" evidence="7">
    <location>
        <begin position="41"/>
        <end position="62"/>
    </location>
</feature>
<comment type="subcellular location">
    <subcellularLocation>
        <location evidence="1">Cell membrane</location>
        <topology evidence="1">Multi-pass membrane protein</topology>
    </subcellularLocation>
</comment>
<feature type="transmembrane region" description="Helical" evidence="7">
    <location>
        <begin position="277"/>
        <end position="296"/>
    </location>
</feature>
<feature type="transmembrane region" description="Helical" evidence="7">
    <location>
        <begin position="152"/>
        <end position="173"/>
    </location>
</feature>
<evidence type="ECO:0000313" key="8">
    <source>
        <dbReference type="EMBL" id="CAB5599569.1"/>
    </source>
</evidence>
<dbReference type="Proteomes" id="UP000837205">
    <property type="component" value="Unassembled WGS sequence"/>
</dbReference>
<dbReference type="GO" id="GO:0005886">
    <property type="term" value="C:plasma membrane"/>
    <property type="evidence" value="ECO:0007669"/>
    <property type="project" value="UniProtKB-SubCell"/>
</dbReference>
<accession>A0A9N8CZI6</accession>
<proteinExistence type="predicted"/>
<protein>
    <recommendedName>
        <fullName evidence="6">Putative O-antigen transporter</fullName>
    </recommendedName>
</protein>